<evidence type="ECO:0000313" key="2">
    <source>
        <dbReference type="Proteomes" id="UP001417504"/>
    </source>
</evidence>
<name>A0AAP0PBT0_9MAGN</name>
<sequence length="89" mass="10421">MSQLLKLKLIQYTLFLIIEQERSSIIFVYKWHCEGPQPDVSDGEQPNCPNLSKSVACEETKSVNMLNSIPDIYQNNSFPYYFFPYFTTK</sequence>
<accession>A0AAP0PBT0</accession>
<dbReference type="EMBL" id="JBBNAE010000003">
    <property type="protein sequence ID" value="KAK9138923.1"/>
    <property type="molecule type" value="Genomic_DNA"/>
</dbReference>
<evidence type="ECO:0000313" key="1">
    <source>
        <dbReference type="EMBL" id="KAK9138923.1"/>
    </source>
</evidence>
<protein>
    <submittedName>
        <fullName evidence="1">Uncharacterized protein</fullName>
    </submittedName>
</protein>
<keyword evidence="2" id="KW-1185">Reference proteome</keyword>
<comment type="caution">
    <text evidence="1">The sequence shown here is derived from an EMBL/GenBank/DDBJ whole genome shotgun (WGS) entry which is preliminary data.</text>
</comment>
<proteinExistence type="predicted"/>
<organism evidence="1 2">
    <name type="scientific">Stephania japonica</name>
    <dbReference type="NCBI Taxonomy" id="461633"/>
    <lineage>
        <taxon>Eukaryota</taxon>
        <taxon>Viridiplantae</taxon>
        <taxon>Streptophyta</taxon>
        <taxon>Embryophyta</taxon>
        <taxon>Tracheophyta</taxon>
        <taxon>Spermatophyta</taxon>
        <taxon>Magnoliopsida</taxon>
        <taxon>Ranunculales</taxon>
        <taxon>Menispermaceae</taxon>
        <taxon>Menispermoideae</taxon>
        <taxon>Cissampelideae</taxon>
        <taxon>Stephania</taxon>
    </lineage>
</organism>
<dbReference type="Proteomes" id="UP001417504">
    <property type="component" value="Unassembled WGS sequence"/>
</dbReference>
<gene>
    <name evidence="1" type="ORF">Sjap_009517</name>
</gene>
<dbReference type="AlphaFoldDB" id="A0AAP0PBT0"/>
<reference evidence="1 2" key="1">
    <citation type="submission" date="2024-01" db="EMBL/GenBank/DDBJ databases">
        <title>Genome assemblies of Stephania.</title>
        <authorList>
            <person name="Yang L."/>
        </authorList>
    </citation>
    <scope>NUCLEOTIDE SEQUENCE [LARGE SCALE GENOMIC DNA]</scope>
    <source>
        <strain evidence="1">QJT</strain>
        <tissue evidence="1">Leaf</tissue>
    </source>
</reference>